<dbReference type="SUPFAM" id="SSF143990">
    <property type="entry name" value="YbiA-like"/>
    <property type="match status" value="1"/>
</dbReference>
<dbReference type="OrthoDB" id="20109at10239"/>
<dbReference type="KEGG" id="vg:29059282"/>
<dbReference type="CDD" id="cd15457">
    <property type="entry name" value="NADAR"/>
    <property type="match status" value="1"/>
</dbReference>
<sequence>MVFDIHSRLPYPSCELSNFAHHPFTADGVSFGGMEGFLQGLKVEKPTLQLELFKLYGLAAYREGQKHNRKSDTLWFRGVPINRHSEAYFRLVKSMYFKMAIQNEKFRKALIATGDKILIHSIGKTSPMETILTNDEFCGILTEIRTIVSKI</sequence>
<dbReference type="Pfam" id="PF08010">
    <property type="entry name" value="Phage_30_3"/>
    <property type="match status" value="1"/>
</dbReference>
<dbReference type="GeneID" id="29059282"/>
<dbReference type="Gene3D" id="1.10.357.40">
    <property type="entry name" value="YbiA-like"/>
    <property type="match status" value="1"/>
</dbReference>
<dbReference type="Proteomes" id="UP000203816">
    <property type="component" value="Segment"/>
</dbReference>
<keyword evidence="2" id="KW-1185">Reference proteome</keyword>
<evidence type="ECO:0000313" key="2">
    <source>
        <dbReference type="Proteomes" id="UP000203816"/>
    </source>
</evidence>
<organism evidence="1 2">
    <name type="scientific">Morganella phage vB_MmoM_MP1</name>
    <dbReference type="NCBI Taxonomy" id="1852628"/>
    <lineage>
        <taxon>Viruses</taxon>
        <taxon>Duplodnaviria</taxon>
        <taxon>Heunggongvirae</taxon>
        <taxon>Uroviricota</taxon>
        <taxon>Caudoviricetes</taxon>
        <taxon>Pantevenvirales</taxon>
        <taxon>Straboviridae</taxon>
        <taxon>Gualtarvirus</taxon>
        <taxon>Gualtarvirus mp1</taxon>
    </lineage>
</organism>
<reference evidence="1 2" key="1">
    <citation type="submission" date="2016-04" db="EMBL/GenBank/DDBJ databases">
        <title>Comparative genomics of Morganella phages MP1 and MP2 define new clades among the T4 and T7-like Viruses.</title>
        <authorList>
            <person name="Pinto G."/>
            <person name="Oliveira A."/>
            <person name="Malgorzata L."/>
            <person name="Kropinski A."/>
            <person name="Azeredo J."/>
        </authorList>
    </citation>
    <scope>NUCLEOTIDE SEQUENCE [LARGE SCALE GENOMIC DNA]</scope>
</reference>
<gene>
    <name evidence="1" type="ORF">MP1_gp0208</name>
</gene>
<proteinExistence type="predicted"/>
<dbReference type="EMBL" id="KX078569">
    <property type="protein sequence ID" value="ANM46504.1"/>
    <property type="molecule type" value="Genomic_DNA"/>
</dbReference>
<evidence type="ECO:0000313" key="1">
    <source>
        <dbReference type="EMBL" id="ANM46504.1"/>
    </source>
</evidence>
<protein>
    <submittedName>
        <fullName evidence="1">Uncharacterized protein</fullName>
    </submittedName>
</protein>
<dbReference type="InterPro" id="IPR037238">
    <property type="entry name" value="YbiA-like_sf"/>
</dbReference>
<accession>A0A192Y9U7</accession>
<dbReference type="InterPro" id="IPR012816">
    <property type="entry name" value="NADAR"/>
</dbReference>
<dbReference type="InterPro" id="IPR012596">
    <property type="entry name" value="Phage_T4_Y12G"/>
</dbReference>
<dbReference type="RefSeq" id="YP_009280066.1">
    <property type="nucleotide sequence ID" value="NC_031020.1"/>
</dbReference>
<name>A0A192Y9U7_9CAUD</name>